<dbReference type="EMBL" id="SMZX01000002">
    <property type="protein sequence ID" value="TDL43547.1"/>
    <property type="molecule type" value="Genomic_DNA"/>
</dbReference>
<evidence type="ECO:0000313" key="3">
    <source>
        <dbReference type="Proteomes" id="UP000295633"/>
    </source>
</evidence>
<feature type="transmembrane region" description="Helical" evidence="1">
    <location>
        <begin position="125"/>
        <end position="152"/>
    </location>
</feature>
<accession>A0A4R5YJH0</accession>
<feature type="transmembrane region" description="Helical" evidence="1">
    <location>
        <begin position="43"/>
        <end position="63"/>
    </location>
</feature>
<comment type="caution">
    <text evidence="2">The sequence shown here is derived from an EMBL/GenBank/DDBJ whole genome shotgun (WGS) entry which is preliminary data.</text>
</comment>
<keyword evidence="1" id="KW-1133">Transmembrane helix</keyword>
<dbReference type="AlphaFoldDB" id="A0A4R5YJH0"/>
<evidence type="ECO:0000256" key="1">
    <source>
        <dbReference type="SAM" id="Phobius"/>
    </source>
</evidence>
<organism evidence="2 3">
    <name type="scientific">Microbacterium oleivorans</name>
    <dbReference type="NCBI Taxonomy" id="273677"/>
    <lineage>
        <taxon>Bacteria</taxon>
        <taxon>Bacillati</taxon>
        <taxon>Actinomycetota</taxon>
        <taxon>Actinomycetes</taxon>
        <taxon>Micrococcales</taxon>
        <taxon>Microbacteriaceae</taxon>
        <taxon>Microbacterium</taxon>
    </lineage>
</organism>
<dbReference type="PANTHER" id="PTHR37305:SF1">
    <property type="entry name" value="MEMBRANE PROTEIN"/>
    <property type="match status" value="1"/>
</dbReference>
<feature type="transmembrane region" description="Helical" evidence="1">
    <location>
        <begin position="172"/>
        <end position="193"/>
    </location>
</feature>
<feature type="transmembrane region" description="Helical" evidence="1">
    <location>
        <begin position="200"/>
        <end position="220"/>
    </location>
</feature>
<gene>
    <name evidence="2" type="ORF">E2R54_10015</name>
</gene>
<feature type="transmembrane region" description="Helical" evidence="1">
    <location>
        <begin position="83"/>
        <end position="104"/>
    </location>
</feature>
<feature type="transmembrane region" description="Helical" evidence="1">
    <location>
        <begin position="250"/>
        <end position="272"/>
    </location>
</feature>
<proteinExistence type="predicted"/>
<dbReference type="RefSeq" id="WP_133399636.1">
    <property type="nucleotide sequence ID" value="NZ_SMZX01000002.1"/>
</dbReference>
<name>A0A4R5YJH0_9MICO</name>
<protein>
    <submittedName>
        <fullName evidence="2">ABC transporter permease</fullName>
    </submittedName>
</protein>
<dbReference type="Proteomes" id="UP000295633">
    <property type="component" value="Unassembled WGS sequence"/>
</dbReference>
<keyword evidence="1" id="KW-0472">Membrane</keyword>
<reference evidence="2 3" key="1">
    <citation type="submission" date="2019-03" db="EMBL/GenBank/DDBJ databases">
        <title>Genome Sequencing and Assembly of Various Microbes Isolated from Partially Reclaimed Soil and Acid Mine Drainage (AMD) Site.</title>
        <authorList>
            <person name="Steinbock B."/>
            <person name="Bechtold R."/>
            <person name="Sevigny J.L."/>
            <person name="Thomas D."/>
            <person name="Cuthill L.R."/>
            <person name="Aveiro Johannsen E.J."/>
            <person name="Thomas K."/>
            <person name="Ghosh A."/>
        </authorList>
    </citation>
    <scope>NUCLEOTIDE SEQUENCE [LARGE SCALE GENOMIC DNA]</scope>
    <source>
        <strain evidence="2 3">F-B2</strain>
    </source>
</reference>
<dbReference type="PANTHER" id="PTHR37305">
    <property type="entry name" value="INTEGRAL MEMBRANE PROTEIN-RELATED"/>
    <property type="match status" value="1"/>
</dbReference>
<evidence type="ECO:0000313" key="2">
    <source>
        <dbReference type="EMBL" id="TDL43547.1"/>
    </source>
</evidence>
<keyword evidence="1" id="KW-0812">Transmembrane</keyword>
<sequence length="277" mass="28862">MTTTTDSRAAARTAPAPSSTYRLGFGRLLRSEALKLFTLRSTWWSLGITVLLAVGIALVVGLATQSLPDEFREQVPLNPVTAVVSPLQLTMLVAGIFGAMAITGEYSTGMIRSTFAAEPRRGAVLLAKTIVVAATLVATTVVTSLIAIVVLTPIYGSNGFAWDDAEVTWIPLAYSLLAIASVTLLGLGAGFVIRNGAGAIGATVGLLFVAPLIFSIFAAFGESWRWIADLAQYLPYNAAGTLVNGAGDDALPALIALVAWPAAALLGGWALLRTRDA</sequence>